<protein>
    <submittedName>
        <fullName evidence="3">Uncharacterized protein</fullName>
    </submittedName>
</protein>
<name>A0A1I7WDY5_HETBA</name>
<dbReference type="AlphaFoldDB" id="A0A1I7WDY5"/>
<feature type="transmembrane region" description="Helical" evidence="1">
    <location>
        <begin position="100"/>
        <end position="120"/>
    </location>
</feature>
<evidence type="ECO:0000256" key="1">
    <source>
        <dbReference type="SAM" id="Phobius"/>
    </source>
</evidence>
<sequence>MINMLKSSYNTCLLVSEENDELIEVAYYFLSNSSFFYMNDYLIWKAIGIQTKYFRSSVFSFTCFFVYFCFIRYFPLSLNFKKYPFLICMHILSVPPATTMQLYICHWVFFLLLTLSFLAFKHTITPISCFHVISFITFFRIICVHYLF</sequence>
<feature type="transmembrane region" description="Helical" evidence="1">
    <location>
        <begin position="127"/>
        <end position="147"/>
    </location>
</feature>
<proteinExistence type="predicted"/>
<evidence type="ECO:0000313" key="2">
    <source>
        <dbReference type="Proteomes" id="UP000095283"/>
    </source>
</evidence>
<feature type="transmembrane region" description="Helical" evidence="1">
    <location>
        <begin position="56"/>
        <end position="74"/>
    </location>
</feature>
<dbReference type="WBParaSite" id="Hba_03117">
    <property type="protein sequence ID" value="Hba_03117"/>
    <property type="gene ID" value="Hba_03117"/>
</dbReference>
<evidence type="ECO:0000313" key="3">
    <source>
        <dbReference type="WBParaSite" id="Hba_03117"/>
    </source>
</evidence>
<keyword evidence="1" id="KW-0812">Transmembrane</keyword>
<keyword evidence="1" id="KW-1133">Transmembrane helix</keyword>
<organism evidence="2 3">
    <name type="scientific">Heterorhabditis bacteriophora</name>
    <name type="common">Entomopathogenic nematode worm</name>
    <dbReference type="NCBI Taxonomy" id="37862"/>
    <lineage>
        <taxon>Eukaryota</taxon>
        <taxon>Metazoa</taxon>
        <taxon>Ecdysozoa</taxon>
        <taxon>Nematoda</taxon>
        <taxon>Chromadorea</taxon>
        <taxon>Rhabditida</taxon>
        <taxon>Rhabditina</taxon>
        <taxon>Rhabditomorpha</taxon>
        <taxon>Strongyloidea</taxon>
        <taxon>Heterorhabditidae</taxon>
        <taxon>Heterorhabditis</taxon>
    </lineage>
</organism>
<reference evidence="3" key="1">
    <citation type="submission" date="2016-11" db="UniProtKB">
        <authorList>
            <consortium name="WormBaseParasite"/>
        </authorList>
    </citation>
    <scope>IDENTIFICATION</scope>
</reference>
<keyword evidence="2" id="KW-1185">Reference proteome</keyword>
<dbReference type="Proteomes" id="UP000095283">
    <property type="component" value="Unplaced"/>
</dbReference>
<keyword evidence="1" id="KW-0472">Membrane</keyword>
<accession>A0A1I7WDY5</accession>